<dbReference type="AlphaFoldDB" id="A0A4R1R4P8"/>
<keyword evidence="2" id="KW-0808">Transferase</keyword>
<organism evidence="2 3">
    <name type="scientific">Kineothrix alysoides</name>
    <dbReference type="NCBI Taxonomy" id="1469948"/>
    <lineage>
        <taxon>Bacteria</taxon>
        <taxon>Bacillati</taxon>
        <taxon>Bacillota</taxon>
        <taxon>Clostridia</taxon>
        <taxon>Lachnospirales</taxon>
        <taxon>Lachnospiraceae</taxon>
        <taxon>Kineothrix</taxon>
    </lineage>
</organism>
<comment type="caution">
    <text evidence="2">The sequence shown here is derived from an EMBL/GenBank/DDBJ whole genome shotgun (WGS) entry which is preliminary data.</text>
</comment>
<dbReference type="InterPro" id="IPR016181">
    <property type="entry name" value="Acyl_CoA_acyltransferase"/>
</dbReference>
<dbReference type="InterPro" id="IPR000182">
    <property type="entry name" value="GNAT_dom"/>
</dbReference>
<sequence>MYTSVNIRYEWGGVLMIQISKDIKIKDVANVVNEKSPSFSGIVNQECKGTLWVDNIEEPRVAIAESYAVGSFAFLGTYKTNEDFSDLKDFLENDLFHHLKEKGYKCFEFSIESENIYKNILEIFKNKSIQTEKEFSFRVNKIPEKNQDIPKGYQLRKVDDIFWNMLTENEFENEDLLKVRLLESWYSFEEFKNKSIAYCIILDRRIVAVMVGTACFKNVIAIDIETEEKHRRKGLAYAMAIEFINDCLRNGLIPQWDCVESNPNSYNMAGKLGFEKINENTVYWFNI</sequence>
<dbReference type="GO" id="GO:0016747">
    <property type="term" value="F:acyltransferase activity, transferring groups other than amino-acyl groups"/>
    <property type="evidence" value="ECO:0007669"/>
    <property type="project" value="InterPro"/>
</dbReference>
<dbReference type="EMBL" id="SLUO01000002">
    <property type="protein sequence ID" value="TCL60454.1"/>
    <property type="molecule type" value="Genomic_DNA"/>
</dbReference>
<dbReference type="PROSITE" id="PS51186">
    <property type="entry name" value="GNAT"/>
    <property type="match status" value="1"/>
</dbReference>
<dbReference type="Pfam" id="PF12746">
    <property type="entry name" value="GNAT_acetyltran"/>
    <property type="match status" value="1"/>
</dbReference>
<feature type="domain" description="N-acetyltransferase" evidence="1">
    <location>
        <begin position="153"/>
        <end position="287"/>
    </location>
</feature>
<dbReference type="OrthoDB" id="7833882at2"/>
<proteinExistence type="predicted"/>
<dbReference type="PANTHER" id="PTHR31143:SF2">
    <property type="entry name" value="FR47-LIKE DOMAIN-CONTAINING PROTEIN-RELATED"/>
    <property type="match status" value="1"/>
</dbReference>
<keyword evidence="3" id="KW-1185">Reference proteome</keyword>
<dbReference type="SUPFAM" id="SSF55729">
    <property type="entry name" value="Acyl-CoA N-acyltransferases (Nat)"/>
    <property type="match status" value="1"/>
</dbReference>
<evidence type="ECO:0000313" key="2">
    <source>
        <dbReference type="EMBL" id="TCL60454.1"/>
    </source>
</evidence>
<dbReference type="STRING" id="1469948.GCA_000732725_00187"/>
<evidence type="ECO:0000313" key="3">
    <source>
        <dbReference type="Proteomes" id="UP000295718"/>
    </source>
</evidence>
<accession>A0A4R1R4P8</accession>
<dbReference type="InterPro" id="IPR027365">
    <property type="entry name" value="GNAT_acetyltra_YdfB-like"/>
</dbReference>
<dbReference type="Proteomes" id="UP000295718">
    <property type="component" value="Unassembled WGS sequence"/>
</dbReference>
<reference evidence="2 3" key="1">
    <citation type="submission" date="2019-03" db="EMBL/GenBank/DDBJ databases">
        <title>Genomic Encyclopedia of Type Strains, Phase IV (KMG-IV): sequencing the most valuable type-strain genomes for metagenomic binning, comparative biology and taxonomic classification.</title>
        <authorList>
            <person name="Goeker M."/>
        </authorList>
    </citation>
    <scope>NUCLEOTIDE SEQUENCE [LARGE SCALE GENOMIC DNA]</scope>
    <source>
        <strain evidence="2 3">DSM 100556</strain>
    </source>
</reference>
<gene>
    <name evidence="2" type="ORF">EDD76_102150</name>
</gene>
<name>A0A4R1R4P8_9FIRM</name>
<dbReference type="PANTHER" id="PTHR31143">
    <property type="match status" value="1"/>
</dbReference>
<dbReference type="Gene3D" id="3.40.630.30">
    <property type="match status" value="1"/>
</dbReference>
<protein>
    <submittedName>
        <fullName evidence="2">GNAT acetyltransferase-like protein</fullName>
    </submittedName>
</protein>
<evidence type="ECO:0000259" key="1">
    <source>
        <dbReference type="PROSITE" id="PS51186"/>
    </source>
</evidence>